<evidence type="ECO:0000313" key="2">
    <source>
        <dbReference type="EMBL" id="MPM97717.1"/>
    </source>
</evidence>
<protein>
    <submittedName>
        <fullName evidence="2">Uncharacterized protein</fullName>
    </submittedName>
</protein>
<organism evidence="2">
    <name type="scientific">bioreactor metagenome</name>
    <dbReference type="NCBI Taxonomy" id="1076179"/>
    <lineage>
        <taxon>unclassified sequences</taxon>
        <taxon>metagenomes</taxon>
        <taxon>ecological metagenomes</taxon>
    </lineage>
</organism>
<feature type="transmembrane region" description="Helical" evidence="1">
    <location>
        <begin position="93"/>
        <end position="117"/>
    </location>
</feature>
<evidence type="ECO:0000256" key="1">
    <source>
        <dbReference type="SAM" id="Phobius"/>
    </source>
</evidence>
<reference evidence="2" key="1">
    <citation type="submission" date="2019-08" db="EMBL/GenBank/DDBJ databases">
        <authorList>
            <person name="Kucharzyk K."/>
            <person name="Murdoch R.W."/>
            <person name="Higgins S."/>
            <person name="Loffler F."/>
        </authorList>
    </citation>
    <scope>NUCLEOTIDE SEQUENCE</scope>
</reference>
<name>A0A645E7C3_9ZZZZ</name>
<sequence length="127" mass="14446">MSIIFTFMIKDSTSGGFFKTFFLNAWFFWVPIIVYYISSMTPQFLIDKRSERGTRGGCLTGGLVAMVFGVLGSGYTVRTYYSDGSTSDDNSSHIFALVLGLIIAFFVAITIIFWAFVNYLRNYVFYF</sequence>
<keyword evidence="1" id="KW-0812">Transmembrane</keyword>
<feature type="transmembrane region" description="Helical" evidence="1">
    <location>
        <begin position="20"/>
        <end position="37"/>
    </location>
</feature>
<dbReference type="EMBL" id="VSSQ01043949">
    <property type="protein sequence ID" value="MPM97717.1"/>
    <property type="molecule type" value="Genomic_DNA"/>
</dbReference>
<dbReference type="AlphaFoldDB" id="A0A645E7C3"/>
<feature type="transmembrane region" description="Helical" evidence="1">
    <location>
        <begin position="58"/>
        <end position="81"/>
    </location>
</feature>
<proteinExistence type="predicted"/>
<keyword evidence="1" id="KW-0472">Membrane</keyword>
<keyword evidence="1" id="KW-1133">Transmembrane helix</keyword>
<accession>A0A645E7C3</accession>
<comment type="caution">
    <text evidence="2">The sequence shown here is derived from an EMBL/GenBank/DDBJ whole genome shotgun (WGS) entry which is preliminary data.</text>
</comment>
<gene>
    <name evidence="2" type="ORF">SDC9_144894</name>
</gene>